<evidence type="ECO:0000256" key="7">
    <source>
        <dbReference type="ARBA" id="ARBA00023242"/>
    </source>
</evidence>
<dbReference type="SUPFAM" id="SSF117289">
    <property type="entry name" value="Nucleoporin domain"/>
    <property type="match status" value="1"/>
</dbReference>
<feature type="region of interest" description="Disordered" evidence="8">
    <location>
        <begin position="739"/>
        <end position="758"/>
    </location>
</feature>
<keyword evidence="4" id="KW-0509">mRNA transport</keyword>
<dbReference type="GO" id="GO:0031080">
    <property type="term" value="C:nuclear pore outer ring"/>
    <property type="evidence" value="ECO:0007669"/>
    <property type="project" value="TreeGrafter"/>
</dbReference>
<dbReference type="Pfam" id="PF03177">
    <property type="entry name" value="Nucleoporin_C"/>
    <property type="match status" value="1"/>
</dbReference>
<dbReference type="Gene3D" id="1.20.58.1380">
    <property type="match status" value="1"/>
</dbReference>
<evidence type="ECO:0000256" key="5">
    <source>
        <dbReference type="ARBA" id="ARBA00022927"/>
    </source>
</evidence>
<dbReference type="AlphaFoldDB" id="A0A0P4W8N3"/>
<name>A0A0P4W8N3_SCYOL</name>
<keyword evidence="3" id="KW-0813">Transport</keyword>
<dbReference type="PANTHER" id="PTHR13405:SF11">
    <property type="entry name" value="NUCLEAR PORE COMPLEX PROTEIN NUP133"/>
    <property type="match status" value="1"/>
</dbReference>
<evidence type="ECO:0000256" key="6">
    <source>
        <dbReference type="ARBA" id="ARBA00023010"/>
    </source>
</evidence>
<dbReference type="GO" id="GO:0006606">
    <property type="term" value="P:protein import into nucleus"/>
    <property type="evidence" value="ECO:0007669"/>
    <property type="project" value="TreeGrafter"/>
</dbReference>
<dbReference type="GO" id="GO:0000972">
    <property type="term" value="P:transcription-dependent tethering of RNA polymerase II gene DNA at nuclear periphery"/>
    <property type="evidence" value="ECO:0007669"/>
    <property type="project" value="TreeGrafter"/>
</dbReference>
<dbReference type="InterPro" id="IPR014908">
    <property type="entry name" value="Nucleoporin_Nup133/Nup155_N"/>
</dbReference>
<dbReference type="PANTHER" id="PTHR13405">
    <property type="entry name" value="NUCLEAR PORE COMPLEX PROTEIN NUP133"/>
    <property type="match status" value="1"/>
</dbReference>
<keyword evidence="7" id="KW-0539">Nucleus</keyword>
<dbReference type="GO" id="GO:0017056">
    <property type="term" value="F:structural constituent of nuclear pore"/>
    <property type="evidence" value="ECO:0007669"/>
    <property type="project" value="InterPro"/>
</dbReference>
<dbReference type="Pfam" id="PF08801">
    <property type="entry name" value="Nucleoporin_N"/>
    <property type="match status" value="1"/>
</dbReference>
<keyword evidence="5" id="KW-0653">Protein transport</keyword>
<dbReference type="InterPro" id="IPR007187">
    <property type="entry name" value="Nucleoporin_Nup133/Nup155_C"/>
</dbReference>
<keyword evidence="6" id="KW-0811">Translocation</keyword>
<dbReference type="InterPro" id="IPR015943">
    <property type="entry name" value="WD40/YVTN_repeat-like_dom_sf"/>
</dbReference>
<comment type="similarity">
    <text evidence="2">Belongs to the nucleoporin Nup133 family.</text>
</comment>
<dbReference type="Gene3D" id="1.25.40.700">
    <property type="match status" value="1"/>
</dbReference>
<dbReference type="Gene3D" id="2.130.10.10">
    <property type="entry name" value="YVTN repeat-like/Quinoprotein amine dehydrogenase"/>
    <property type="match status" value="1"/>
</dbReference>
<dbReference type="InterPro" id="IPR037624">
    <property type="entry name" value="Nup133-like"/>
</dbReference>
<reference evidence="11" key="1">
    <citation type="submission" date="2015-09" db="EMBL/GenBank/DDBJ databases">
        <title>Scylla olivacea transcriptome.</title>
        <authorList>
            <person name="Ikhwanuddin M."/>
        </authorList>
    </citation>
    <scope>NUCLEOTIDE SEQUENCE</scope>
</reference>
<dbReference type="GO" id="GO:0016973">
    <property type="term" value="P:poly(A)+ mRNA export from nucleus"/>
    <property type="evidence" value="ECO:0007669"/>
    <property type="project" value="TreeGrafter"/>
</dbReference>
<dbReference type="EMBL" id="GDRN01092026">
    <property type="protein sequence ID" value="JAI60174.1"/>
    <property type="molecule type" value="Transcribed_RNA"/>
</dbReference>
<accession>A0A0P4W8N3</accession>
<sequence length="1160" mass="126940">MFTPGTERGGVGVPTPPPTTPASYSSASARVAAARRRSGLLTSGARQSPFGTPGRSTPLNRSLHTSQLLEAAGQYTMEFYGSSLPTLVKEALTFADRNVEMSAVLSEEGWAWLVCGRRLLVWKYRQEESRSRLVNHQFRELTLPPSDLAHRAQLVVVYTPAEGQVPSCIAASPEGFVRYWGTITHEASYCEVSTELQGQECESLVSLGAGLGCLLATTTSTTLLLQPGGGLGGGQTINVRHLKAPAGLLGGISRRVSSLVFGSMPTQAPEARLVRAVGVPGAHGEERAILVLSANSLQKWYLAPGQADQLVYECNVEKHIRESFVDHVWGRERAGATQLRVWLVDMQPAAGGSAVMVLTAAVNPQVSQQLVYALATMETGGTTPPTTVNNFSVLKHSEYYQESAENVLLAQRFLLCGTTAYIYNKNTVLCVSAVGEGDSGDRVEFSGAGDSILGVGRSQRLPLFFSATHGIVSITPTAANTSTLGGMVNESMTEEVSRLTEGLNLSLGAWTEGGADQDKTTRLQAAFLHYNKGNVAQSQLLLDELFPGSDTSQLDSAVLQLSINLLDDSPATDPRWAEALKGAIGGTGAPTSLIVLNQLKDKTTAHQYFITFLQQMGLWQQLSVGMERETRVATRTALAEHGQRLAFATALRTLHNEHQELVDAAIRHVVAERGEVPKNKLTHADLFYRCVSQIEDIIAGVLKAQQEVLSADVAPRDPVATIHNVNKLLLALLHTARAPSPTMPPSTTTTDTPLEHVPWTATRGTKGTRTLLLQQHQTTVQVGLVRAEDSDTRTRLYSQLINLADFILADYQPHLRSLAALPLGHDAHQDLLKEYGKDRYSLIQPLVDGEQYDQAVSLAEKYCDFRTLVEVCDRTNNQERLTQYMNRFGSEGFSDFVFRWYLETGKRGKLLCQGGGQQGGELARFLQDYSSLAWLHQINTRDFTSACSTLRHLAQEESAYLSRKKTLLSLSKLCGLVAGGGDGSGAGGADTTNGSMVVEDDSLTLEEELIHYQEQLPESVLSAHFLDPDTMRVLSPTELIHMYTSEENISANEFDFKKALDLMSFVGEEEAEELRRLVWVRALLRNSWDHLDTDNPIQALSETTFFKTVELAFTQGCEMRELLVPVEELLTCEELEKLCQDANFKFLLRAGYEHVEKLIG</sequence>
<feature type="domain" description="Nucleoporin Nup133/Nup155-like N-terminal" evidence="10">
    <location>
        <begin position="82"/>
        <end position="437"/>
    </location>
</feature>
<evidence type="ECO:0008006" key="12">
    <source>
        <dbReference type="Google" id="ProtNLM"/>
    </source>
</evidence>
<evidence type="ECO:0000259" key="10">
    <source>
        <dbReference type="Pfam" id="PF08801"/>
    </source>
</evidence>
<organism evidence="11">
    <name type="scientific">Scylla olivacea</name>
    <name type="common">Orange mud crab</name>
    <name type="synonym">Cancer olivacea</name>
    <dbReference type="NCBI Taxonomy" id="85551"/>
    <lineage>
        <taxon>Eukaryota</taxon>
        <taxon>Metazoa</taxon>
        <taxon>Ecdysozoa</taxon>
        <taxon>Arthropoda</taxon>
        <taxon>Crustacea</taxon>
        <taxon>Multicrustacea</taxon>
        <taxon>Malacostraca</taxon>
        <taxon>Eumalacostraca</taxon>
        <taxon>Eucarida</taxon>
        <taxon>Decapoda</taxon>
        <taxon>Pleocyemata</taxon>
        <taxon>Brachyura</taxon>
        <taxon>Eubrachyura</taxon>
        <taxon>Portunoidea</taxon>
        <taxon>Portunidae</taxon>
        <taxon>Portuninae</taxon>
        <taxon>Scylla</taxon>
    </lineage>
</organism>
<feature type="domain" description="Nucleoporin Nup133/Nup155-like C-terminal" evidence="9">
    <location>
        <begin position="794"/>
        <end position="1032"/>
    </location>
</feature>
<feature type="region of interest" description="Disordered" evidence="8">
    <location>
        <begin position="1"/>
        <end position="60"/>
    </location>
</feature>
<evidence type="ECO:0000256" key="4">
    <source>
        <dbReference type="ARBA" id="ARBA00022816"/>
    </source>
</evidence>
<feature type="compositionally biased region" description="Low complexity" evidence="8">
    <location>
        <begin position="21"/>
        <end position="32"/>
    </location>
</feature>
<evidence type="ECO:0000256" key="8">
    <source>
        <dbReference type="SAM" id="MobiDB-lite"/>
    </source>
</evidence>
<feature type="compositionally biased region" description="Polar residues" evidence="8">
    <location>
        <begin position="40"/>
        <end position="60"/>
    </location>
</feature>
<comment type="subcellular location">
    <subcellularLocation>
        <location evidence="1">Nucleus envelope</location>
    </subcellularLocation>
</comment>
<evidence type="ECO:0000256" key="1">
    <source>
        <dbReference type="ARBA" id="ARBA00004259"/>
    </source>
</evidence>
<evidence type="ECO:0000259" key="9">
    <source>
        <dbReference type="Pfam" id="PF03177"/>
    </source>
</evidence>
<evidence type="ECO:0000256" key="3">
    <source>
        <dbReference type="ARBA" id="ARBA00022448"/>
    </source>
</evidence>
<proteinExistence type="inferred from homology"/>
<protein>
    <recommendedName>
        <fullName evidence="12">Nucleoporin Nup133/Nup155-like N-terminal domain-containing protein</fullName>
    </recommendedName>
</protein>
<evidence type="ECO:0000256" key="2">
    <source>
        <dbReference type="ARBA" id="ARBA00005569"/>
    </source>
</evidence>
<evidence type="ECO:0000313" key="11">
    <source>
        <dbReference type="EMBL" id="JAI60174.1"/>
    </source>
</evidence>